<comment type="similarity">
    <text evidence="1 4">Belongs to the D-isomer specific 2-hydroxyacid dehydrogenase family.</text>
</comment>
<proteinExistence type="inferred from homology"/>
<dbReference type="Pfam" id="PF00389">
    <property type="entry name" value="2-Hacid_dh"/>
    <property type="match status" value="1"/>
</dbReference>
<evidence type="ECO:0008006" key="9">
    <source>
        <dbReference type="Google" id="ProtNLM"/>
    </source>
</evidence>
<feature type="domain" description="D-isomer specific 2-hydroxyacid dehydrogenase catalytic" evidence="5">
    <location>
        <begin position="46"/>
        <end position="347"/>
    </location>
</feature>
<dbReference type="AlphaFoldDB" id="A0A7S9KML6"/>
<evidence type="ECO:0000259" key="6">
    <source>
        <dbReference type="Pfam" id="PF02826"/>
    </source>
</evidence>
<dbReference type="Pfam" id="PF02826">
    <property type="entry name" value="2-Hacid_dh_C"/>
    <property type="match status" value="1"/>
</dbReference>
<protein>
    <recommendedName>
        <fullName evidence="9">D-isomer specific 2-hydroxyacid dehydrogenase</fullName>
    </recommendedName>
</protein>
<evidence type="ECO:0000259" key="5">
    <source>
        <dbReference type="Pfam" id="PF00389"/>
    </source>
</evidence>
<dbReference type="PANTHER" id="PTHR42789">
    <property type="entry name" value="D-ISOMER SPECIFIC 2-HYDROXYACID DEHYDROGENASE FAMILY PROTEIN (AFU_ORTHOLOGUE AFUA_6G10090)"/>
    <property type="match status" value="1"/>
</dbReference>
<feature type="domain" description="D-isomer specific 2-hydroxyacid dehydrogenase NAD-binding" evidence="6">
    <location>
        <begin position="126"/>
        <end position="322"/>
    </location>
</feature>
<dbReference type="InterPro" id="IPR036291">
    <property type="entry name" value="NAD(P)-bd_dom_sf"/>
</dbReference>
<dbReference type="GO" id="GO:0051287">
    <property type="term" value="F:NAD binding"/>
    <property type="evidence" value="ECO:0007669"/>
    <property type="project" value="InterPro"/>
</dbReference>
<dbReference type="Gene3D" id="3.40.50.720">
    <property type="entry name" value="NAD(P)-binding Rossmann-like Domain"/>
    <property type="match status" value="2"/>
</dbReference>
<dbReference type="OrthoDB" id="298012at2759"/>
<evidence type="ECO:0000256" key="2">
    <source>
        <dbReference type="ARBA" id="ARBA00023002"/>
    </source>
</evidence>
<evidence type="ECO:0000256" key="4">
    <source>
        <dbReference type="RuleBase" id="RU003719"/>
    </source>
</evidence>
<dbReference type="SUPFAM" id="SSF51735">
    <property type="entry name" value="NAD(P)-binding Rossmann-fold domains"/>
    <property type="match status" value="1"/>
</dbReference>
<dbReference type="Proteomes" id="UP000594364">
    <property type="component" value="Chromosome 1"/>
</dbReference>
<evidence type="ECO:0000256" key="1">
    <source>
        <dbReference type="ARBA" id="ARBA00005854"/>
    </source>
</evidence>
<dbReference type="PANTHER" id="PTHR42789:SF1">
    <property type="entry name" value="D-ISOMER SPECIFIC 2-HYDROXYACID DEHYDROGENASE FAMILY PROTEIN (AFU_ORTHOLOGUE AFUA_6G10090)"/>
    <property type="match status" value="1"/>
</dbReference>
<sequence>MVISIAVLDDYQGLAPTYFDKLDPSSFNVKYFPDTLRPYNHAETPETTKHALIKRLESFDVIATMRERTPFPRELIDRLPRLKLLLSCGSRNKAIDMEICRDRGIPVTATEDRKMGPVDSTSEHAVAMILAGCRNIPQNDAAVKAGQWQTSFVTAISGKTLGLVGLGRLGASVARIMSVAFGMKIIAWSSNLTQDAADEQAKAQGLPVESAGGEKTFKAVSREELFRTADVVSVHLVLSDRSRGLVTANDLCEMKPSSFFVNTSRGPLVVEQDLLGVLRAGKIRGAALDVFDLEPLPADSEWRSSEWGQNGKSQVLVTPHVAYVEEHLIKGFYEQQVEDVLRWSEGKELKRTMY</sequence>
<accession>A0A7S9KML6</accession>
<dbReference type="GO" id="GO:0016616">
    <property type="term" value="F:oxidoreductase activity, acting on the CH-OH group of donors, NAD or NADP as acceptor"/>
    <property type="evidence" value="ECO:0007669"/>
    <property type="project" value="InterPro"/>
</dbReference>
<evidence type="ECO:0000313" key="7">
    <source>
        <dbReference type="EMBL" id="QPG95094.1"/>
    </source>
</evidence>
<name>A0A7S9KML6_EPIFF</name>
<dbReference type="InterPro" id="IPR029753">
    <property type="entry name" value="D-isomer_DH_CS"/>
</dbReference>
<evidence type="ECO:0000313" key="8">
    <source>
        <dbReference type="Proteomes" id="UP000594364"/>
    </source>
</evidence>
<dbReference type="InterPro" id="IPR006140">
    <property type="entry name" value="D-isomer_DH_NAD-bd"/>
</dbReference>
<gene>
    <name evidence="7" type="ORF">C2857_007643</name>
</gene>
<keyword evidence="8" id="KW-1185">Reference proteome</keyword>
<dbReference type="CDD" id="cd12169">
    <property type="entry name" value="PGDH_like_1"/>
    <property type="match status" value="1"/>
</dbReference>
<evidence type="ECO:0000256" key="3">
    <source>
        <dbReference type="ARBA" id="ARBA00023027"/>
    </source>
</evidence>
<dbReference type="EMBL" id="CP031385">
    <property type="protein sequence ID" value="QPG95094.1"/>
    <property type="molecule type" value="Genomic_DNA"/>
</dbReference>
<dbReference type="InterPro" id="IPR050857">
    <property type="entry name" value="D-2-hydroxyacid_DH"/>
</dbReference>
<keyword evidence="2 4" id="KW-0560">Oxidoreductase</keyword>
<dbReference type="SUPFAM" id="SSF52283">
    <property type="entry name" value="Formate/glycerate dehydrogenase catalytic domain-like"/>
    <property type="match status" value="1"/>
</dbReference>
<organism evidence="7 8">
    <name type="scientific">Epichloe festucae (strain Fl1)</name>
    <dbReference type="NCBI Taxonomy" id="877507"/>
    <lineage>
        <taxon>Eukaryota</taxon>
        <taxon>Fungi</taxon>
        <taxon>Dikarya</taxon>
        <taxon>Ascomycota</taxon>
        <taxon>Pezizomycotina</taxon>
        <taxon>Sordariomycetes</taxon>
        <taxon>Hypocreomycetidae</taxon>
        <taxon>Hypocreales</taxon>
        <taxon>Clavicipitaceae</taxon>
        <taxon>Epichloe</taxon>
    </lineage>
</organism>
<keyword evidence="3" id="KW-0520">NAD</keyword>
<dbReference type="PROSITE" id="PS00671">
    <property type="entry name" value="D_2_HYDROXYACID_DH_3"/>
    <property type="match status" value="1"/>
</dbReference>
<reference evidence="7 8" key="1">
    <citation type="journal article" date="2018" name="PLoS Genet.">
        <title>Repeat elements organise 3D genome structure and mediate transcription in the filamentous fungus Epichloe festucae.</title>
        <authorList>
            <person name="Winter D.J."/>
            <person name="Ganley A.R.D."/>
            <person name="Young C.A."/>
            <person name="Liachko I."/>
            <person name="Schardl C.L."/>
            <person name="Dupont P.Y."/>
            <person name="Berry D."/>
            <person name="Ram A."/>
            <person name="Scott B."/>
            <person name="Cox M.P."/>
        </authorList>
    </citation>
    <scope>NUCLEOTIDE SEQUENCE [LARGE SCALE GENOMIC DNA]</scope>
    <source>
        <strain evidence="7 8">Fl1</strain>
    </source>
</reference>
<dbReference type="InterPro" id="IPR006139">
    <property type="entry name" value="D-isomer_2_OHA_DH_cat_dom"/>
</dbReference>